<keyword evidence="4" id="KW-1185">Reference proteome</keyword>
<dbReference type="InterPro" id="IPR013430">
    <property type="entry name" value="Toxin_antidote_HigA"/>
</dbReference>
<dbReference type="GeneID" id="300270555"/>
<name>A0AAW8CIY6_9PAST</name>
<evidence type="ECO:0000313" key="3">
    <source>
        <dbReference type="EMBL" id="MDP8149361.1"/>
    </source>
</evidence>
<dbReference type="InterPro" id="IPR010982">
    <property type="entry name" value="Lambda_DNA-bd_dom_sf"/>
</dbReference>
<protein>
    <submittedName>
        <fullName evidence="3">HigA family addiction module antitoxin</fullName>
    </submittedName>
</protein>
<dbReference type="AlphaFoldDB" id="A0AAW8CIY6"/>
<dbReference type="InterPro" id="IPR001387">
    <property type="entry name" value="Cro/C1-type_HTH"/>
</dbReference>
<dbReference type="CDD" id="cd00093">
    <property type="entry name" value="HTH_XRE"/>
    <property type="match status" value="1"/>
</dbReference>
<dbReference type="SMART" id="SM00530">
    <property type="entry name" value="HTH_XRE"/>
    <property type="match status" value="1"/>
</dbReference>
<accession>A0AAW8CIY6</accession>
<organism evidence="3 4">
    <name type="scientific">Phocoenobacter atlanticus subsp. atlanticus</name>
    <dbReference type="NCBI Taxonomy" id="3061285"/>
    <lineage>
        <taxon>Bacteria</taxon>
        <taxon>Pseudomonadati</taxon>
        <taxon>Pseudomonadota</taxon>
        <taxon>Gammaproteobacteria</taxon>
        <taxon>Pasteurellales</taxon>
        <taxon>Pasteurellaceae</taxon>
        <taxon>Phocoenobacter</taxon>
        <taxon>Phocoenobacter atlanticus</taxon>
    </lineage>
</organism>
<evidence type="ECO:0000259" key="2">
    <source>
        <dbReference type="PROSITE" id="PS50943"/>
    </source>
</evidence>
<evidence type="ECO:0000256" key="1">
    <source>
        <dbReference type="ARBA" id="ARBA00023125"/>
    </source>
</evidence>
<dbReference type="SUPFAM" id="SSF47413">
    <property type="entry name" value="lambda repressor-like DNA-binding domains"/>
    <property type="match status" value="1"/>
</dbReference>
<gene>
    <name evidence="3" type="ORF">QJU57_09810</name>
</gene>
<keyword evidence="1" id="KW-0238">DNA-binding</keyword>
<dbReference type="PANTHER" id="PTHR36924">
    <property type="entry name" value="ANTITOXIN HIGA-1"/>
    <property type="match status" value="1"/>
</dbReference>
<dbReference type="PROSITE" id="PS50943">
    <property type="entry name" value="HTH_CROC1"/>
    <property type="match status" value="1"/>
</dbReference>
<dbReference type="Gene3D" id="1.10.260.40">
    <property type="entry name" value="lambda repressor-like DNA-binding domains"/>
    <property type="match status" value="1"/>
</dbReference>
<dbReference type="NCBIfam" id="TIGR02607">
    <property type="entry name" value="antidote_HigA"/>
    <property type="match status" value="1"/>
</dbReference>
<dbReference type="RefSeq" id="WP_306346559.1">
    <property type="nucleotide sequence ID" value="NZ_JASAVU010000003.1"/>
</dbReference>
<evidence type="ECO:0000313" key="4">
    <source>
        <dbReference type="Proteomes" id="UP001226020"/>
    </source>
</evidence>
<feature type="domain" description="HTH cro/C1-type" evidence="2">
    <location>
        <begin position="22"/>
        <end position="69"/>
    </location>
</feature>
<proteinExistence type="predicted"/>
<dbReference type="GO" id="GO:0003677">
    <property type="term" value="F:DNA binding"/>
    <property type="evidence" value="ECO:0007669"/>
    <property type="project" value="UniProtKB-KW"/>
</dbReference>
<dbReference type="PANTHER" id="PTHR36924:SF1">
    <property type="entry name" value="ANTITOXIN HIGA-1"/>
    <property type="match status" value="1"/>
</dbReference>
<reference evidence="3 4" key="1">
    <citation type="journal article" date="2023" name="Front. Microbiol.">
        <title>Phylogeography and host specificity of Pasteurellaceae pathogenic to sea-farmed fish in the north-east Atlantic.</title>
        <authorList>
            <person name="Gulla S."/>
            <person name="Colquhoun D.J."/>
            <person name="Olsen A.B."/>
            <person name="Spilsberg B."/>
            <person name="Lagesen K."/>
            <person name="Aakesson C.P."/>
            <person name="Strom S."/>
            <person name="Manji F."/>
            <person name="Birkbeck T.H."/>
            <person name="Nilsen H.K."/>
        </authorList>
    </citation>
    <scope>NUCLEOTIDE SEQUENCE [LARGE SCALE GENOMIC DNA]</scope>
    <source>
        <strain evidence="3 4">NVIB3131</strain>
    </source>
</reference>
<comment type="caution">
    <text evidence="3">The sequence shown here is derived from an EMBL/GenBank/DDBJ whole genome shotgun (WGS) entry which is preliminary data.</text>
</comment>
<dbReference type="Proteomes" id="UP001226020">
    <property type="component" value="Unassembled WGS sequence"/>
</dbReference>
<dbReference type="Pfam" id="PF01381">
    <property type="entry name" value="HTH_3"/>
    <property type="match status" value="1"/>
</dbReference>
<sequence length="111" mass="12670">MRATRKPTSVGEILFYEYLEPLNLKISDLAKILNIHRNTAGALVNGKARLSLEMALRLSKAFNTSPDFWISIQTKSDLWELENDVKFQESLTQIIPPNIYQAQSPSYTQQV</sequence>
<dbReference type="EMBL" id="JASAXT010000025">
    <property type="protein sequence ID" value="MDP8149361.1"/>
    <property type="molecule type" value="Genomic_DNA"/>
</dbReference>